<keyword evidence="3" id="KW-1185">Reference proteome</keyword>
<dbReference type="PANTHER" id="PTHR43976">
    <property type="entry name" value="SHORT CHAIN DEHYDROGENASE"/>
    <property type="match status" value="1"/>
</dbReference>
<organism evidence="2 3">
    <name type="scientific">Penicillium subrubescens</name>
    <dbReference type="NCBI Taxonomy" id="1316194"/>
    <lineage>
        <taxon>Eukaryota</taxon>
        <taxon>Fungi</taxon>
        <taxon>Dikarya</taxon>
        <taxon>Ascomycota</taxon>
        <taxon>Pezizomycotina</taxon>
        <taxon>Eurotiomycetes</taxon>
        <taxon>Eurotiomycetidae</taxon>
        <taxon>Eurotiales</taxon>
        <taxon>Aspergillaceae</taxon>
        <taxon>Penicillium</taxon>
    </lineage>
</organism>
<dbReference type="Gene3D" id="3.40.50.720">
    <property type="entry name" value="NAD(P)-binding Rossmann-like Domain"/>
    <property type="match status" value="1"/>
</dbReference>
<dbReference type="InterPro" id="IPR036291">
    <property type="entry name" value="NAD(P)-bd_dom_sf"/>
</dbReference>
<dbReference type="PRINTS" id="PR00080">
    <property type="entry name" value="SDRFAMILY"/>
</dbReference>
<dbReference type="SUPFAM" id="SSF51735">
    <property type="entry name" value="NAD(P)-binding Rossmann-fold domains"/>
    <property type="match status" value="1"/>
</dbReference>
<dbReference type="EMBL" id="MNBE01000071">
    <property type="protein sequence ID" value="OKP14696.1"/>
    <property type="molecule type" value="Genomic_DNA"/>
</dbReference>
<evidence type="ECO:0000256" key="1">
    <source>
        <dbReference type="RuleBase" id="RU000363"/>
    </source>
</evidence>
<dbReference type="AlphaFoldDB" id="A0A1Q5UQE7"/>
<accession>A0A1Q5UQE7</accession>
<dbReference type="PRINTS" id="PR00081">
    <property type="entry name" value="GDHRDH"/>
</dbReference>
<dbReference type="Proteomes" id="UP000186955">
    <property type="component" value="Unassembled WGS sequence"/>
</dbReference>
<name>A0A1Q5UQE7_9EURO</name>
<dbReference type="InterPro" id="IPR002347">
    <property type="entry name" value="SDR_fam"/>
</dbReference>
<comment type="similarity">
    <text evidence="1">Belongs to the short-chain dehydrogenases/reductases (SDR) family.</text>
</comment>
<proteinExistence type="inferred from homology"/>
<protein>
    <submittedName>
        <fullName evidence="2">Fatty acyl-CoA reductase</fullName>
    </submittedName>
</protein>
<comment type="caution">
    <text evidence="2">The sequence shown here is derived from an EMBL/GenBank/DDBJ whole genome shotgun (WGS) entry which is preliminary data.</text>
</comment>
<gene>
    <name evidence="2" type="ORF">PENSUB_11454</name>
</gene>
<dbReference type="PANTHER" id="PTHR43976:SF6">
    <property type="entry name" value="OXIDOREDUCTASE, PUTATIVE (AFU_ORTHOLOGUE AFUA_1G13950)-RELATED"/>
    <property type="match status" value="1"/>
</dbReference>
<evidence type="ECO:0000313" key="3">
    <source>
        <dbReference type="Proteomes" id="UP000186955"/>
    </source>
</evidence>
<dbReference type="Pfam" id="PF00106">
    <property type="entry name" value="adh_short"/>
    <property type="match status" value="1"/>
</dbReference>
<sequence length="268" mass="28614">MSIPKFIKPSRPLTWLITGCSSGLGLALTREVQRHGHTVIATSRQPSRTSNLVAEVEANGGEWHALDVDDLSAAGTLVDKLEACGHNIDILVNNAGYILFGAVEQISDEERRQLMETIYFGPSRLIQALVPRMRERRFGMIVNISSGAALDGRDSMGGYAAAKAALDDNASLIAQAPLPADYKGSVAEQMMDVMKSGKFVGDGDTGKAARAIFDVTVGEGAGAGHGDERFLPMGRDMIPRVSLVRDQCAHALDVFADIAGNVYAEQGK</sequence>
<evidence type="ECO:0000313" key="2">
    <source>
        <dbReference type="EMBL" id="OKP14696.1"/>
    </source>
</evidence>
<dbReference type="STRING" id="1316194.A0A1Q5UQE7"/>
<dbReference type="InterPro" id="IPR051911">
    <property type="entry name" value="SDR_oxidoreductase"/>
</dbReference>
<reference evidence="2 3" key="1">
    <citation type="submission" date="2016-10" db="EMBL/GenBank/DDBJ databases">
        <title>Genome sequence of the ascomycete fungus Penicillium subrubescens.</title>
        <authorList>
            <person name="De Vries R.P."/>
            <person name="Peng M."/>
            <person name="Dilokpimol A."/>
            <person name="Hilden K."/>
            <person name="Makela M.R."/>
            <person name="Grigoriev I."/>
            <person name="Riley R."/>
            <person name="Granchi Z."/>
        </authorList>
    </citation>
    <scope>NUCLEOTIDE SEQUENCE [LARGE SCALE GENOMIC DNA]</scope>
    <source>
        <strain evidence="2 3">CBS 132785</strain>
    </source>
</reference>